<evidence type="ECO:0000256" key="2">
    <source>
        <dbReference type="SAM" id="Phobius"/>
    </source>
</evidence>
<evidence type="ECO:0000313" key="3">
    <source>
        <dbReference type="EMBL" id="BBB25107.1"/>
    </source>
</evidence>
<dbReference type="InterPro" id="IPR050445">
    <property type="entry name" value="Bact_polysacc_biosynth/exp"/>
</dbReference>
<keyword evidence="2" id="KW-1133">Transmembrane helix</keyword>
<dbReference type="OrthoDB" id="5497849at2"/>
<keyword evidence="2" id="KW-0472">Membrane</keyword>
<sequence length="361" mass="39891">MKQRLIKNPVWGACLLFIALSVIYWGLIASDRYVSEANIVLESPQITLPTMDVASLFGGASGGGDMLLLRDYLLSVDMLKTVDELVDFRKHYSDSDADFISSLPSGYVPMEDLHAYYLQRISVELDEYANVLRIKVEAFSPDVAHKIANLLLEEGEIYMNLLGRRLAQEQVSFLENQVSVLGDDFAQASALLIEYQNEKGLISPTGTVASLSAVVASLEGQLSNLQAERAVLKSYQSSTSPSMVRIESAIQATRNQISKQQDRMAKQSGGALNTVSAEYQTLELKVRFALESYSGALAALEGTRIEAARKLKQVSVLQTPTYPEYPLEPQRAHSIAVYSIVAIFIALIAQMLMMIIKDHRD</sequence>
<keyword evidence="1" id="KW-0175">Coiled coil</keyword>
<feature type="transmembrane region" description="Helical" evidence="2">
    <location>
        <begin position="335"/>
        <end position="356"/>
    </location>
</feature>
<keyword evidence="4" id="KW-1185">Reference proteome</keyword>
<dbReference type="GO" id="GO:0004713">
    <property type="term" value="F:protein tyrosine kinase activity"/>
    <property type="evidence" value="ECO:0007669"/>
    <property type="project" value="TreeGrafter"/>
</dbReference>
<accession>A0A7R6PEV4</accession>
<name>A0A7R6PEV4_9GAMM</name>
<feature type="coiled-coil region" evidence="1">
    <location>
        <begin position="208"/>
        <end position="263"/>
    </location>
</feature>
<dbReference type="Proteomes" id="UP000595663">
    <property type="component" value="Chromosome"/>
</dbReference>
<protein>
    <submittedName>
        <fullName evidence="3">Capsular polysaccharide transport system permease protein</fullName>
    </submittedName>
</protein>
<dbReference type="EMBL" id="AP014545">
    <property type="protein sequence ID" value="BBB25107.1"/>
    <property type="molecule type" value="Genomic_DNA"/>
</dbReference>
<evidence type="ECO:0000313" key="4">
    <source>
        <dbReference type="Proteomes" id="UP000595663"/>
    </source>
</evidence>
<dbReference type="AlphaFoldDB" id="A0A7R6PEV4"/>
<dbReference type="PANTHER" id="PTHR32309:SF13">
    <property type="entry name" value="FERRIC ENTEROBACTIN TRANSPORT PROTEIN FEPE"/>
    <property type="match status" value="1"/>
</dbReference>
<dbReference type="KEGG" id="ajp:AMJAP_0508"/>
<keyword evidence="2" id="KW-0812">Transmembrane</keyword>
<dbReference type="GO" id="GO:0005886">
    <property type="term" value="C:plasma membrane"/>
    <property type="evidence" value="ECO:0007669"/>
    <property type="project" value="TreeGrafter"/>
</dbReference>
<proteinExistence type="predicted"/>
<gene>
    <name evidence="3" type="ORF">AMJAP_0508</name>
</gene>
<organism evidence="3 4">
    <name type="scientific">Amphritea japonica ATCC BAA-1530</name>
    <dbReference type="NCBI Taxonomy" id="1278309"/>
    <lineage>
        <taxon>Bacteria</taxon>
        <taxon>Pseudomonadati</taxon>
        <taxon>Pseudomonadota</taxon>
        <taxon>Gammaproteobacteria</taxon>
        <taxon>Oceanospirillales</taxon>
        <taxon>Oceanospirillaceae</taxon>
        <taxon>Amphritea</taxon>
    </lineage>
</organism>
<reference evidence="3 4" key="1">
    <citation type="journal article" date="2008" name="Int. J. Syst. Evol. Microbiol.">
        <title>Amphritea japonica sp. nov. and Amphritea balenae sp. nov., isolated from the sediment adjacent to sperm whale carcasses off Kagoshima, Japan.</title>
        <authorList>
            <person name="Miyazaki M."/>
            <person name="Nogi Y."/>
            <person name="Fujiwara Y."/>
            <person name="Kawato M."/>
            <person name="Nagahama T."/>
            <person name="Kubokawa K."/>
            <person name="Horikoshi K."/>
        </authorList>
    </citation>
    <scope>NUCLEOTIDE SEQUENCE [LARGE SCALE GENOMIC DNA]</scope>
    <source>
        <strain evidence="3 4">ATCC BAA-1530</strain>
    </source>
</reference>
<feature type="transmembrane region" description="Helical" evidence="2">
    <location>
        <begin position="9"/>
        <end position="27"/>
    </location>
</feature>
<dbReference type="RefSeq" id="WP_019620714.1">
    <property type="nucleotide sequence ID" value="NZ_AP014545.1"/>
</dbReference>
<dbReference type="PANTHER" id="PTHR32309">
    <property type="entry name" value="TYROSINE-PROTEIN KINASE"/>
    <property type="match status" value="1"/>
</dbReference>
<evidence type="ECO:0000256" key="1">
    <source>
        <dbReference type="SAM" id="Coils"/>
    </source>
</evidence>